<proteinExistence type="predicted"/>
<gene>
    <name evidence="2" type="ORF">VTL71DRAFT_8290</name>
</gene>
<feature type="transmembrane region" description="Helical" evidence="1">
    <location>
        <begin position="142"/>
        <end position="164"/>
    </location>
</feature>
<keyword evidence="3" id="KW-1185">Reference proteome</keyword>
<evidence type="ECO:0000313" key="2">
    <source>
        <dbReference type="EMBL" id="KAL2074512.1"/>
    </source>
</evidence>
<dbReference type="Proteomes" id="UP001595075">
    <property type="component" value="Unassembled WGS sequence"/>
</dbReference>
<keyword evidence="1" id="KW-0812">Transmembrane</keyword>
<accession>A0ABR4CXD8</accession>
<name>A0ABR4CXD8_9HELO</name>
<keyword evidence="1" id="KW-1133">Transmembrane helix</keyword>
<protein>
    <submittedName>
        <fullName evidence="2">Uncharacterized protein</fullName>
    </submittedName>
</protein>
<organism evidence="2 3">
    <name type="scientific">Oculimacula yallundae</name>
    <dbReference type="NCBI Taxonomy" id="86028"/>
    <lineage>
        <taxon>Eukaryota</taxon>
        <taxon>Fungi</taxon>
        <taxon>Dikarya</taxon>
        <taxon>Ascomycota</taxon>
        <taxon>Pezizomycotina</taxon>
        <taxon>Leotiomycetes</taxon>
        <taxon>Helotiales</taxon>
        <taxon>Ploettnerulaceae</taxon>
        <taxon>Oculimacula</taxon>
    </lineage>
</organism>
<sequence length="324" mass="36593">MSAFSRGCLLRHQCALQTPRTAHFFLSKSYREPRFFSSSTLMQAAKNIRSSKPLKQVVPKHIPSNASAKAAAPVRAPAHSPLMAYKSYATSLAERTYPTQLYEAPSHTMYMLTCYGTAGFCFTYATISFWSNYILAPPDLATWVPIAMGGISFMMACLGGWVVLGPARLVKSIVAIPRSLNVVKGSLAKSGGPELQIEVELKKMFPVPFFPGRKFLVPPEDIELMHRFVPVNKRLSLQESKERAVMEKTARQREIEYERNHIMTLPFRRMSQALFMMFVALKRVWTREGMMKMKIKNQSYKVDISSGWALEGGRALDRLVKIKP</sequence>
<comment type="caution">
    <text evidence="2">The sequence shown here is derived from an EMBL/GenBank/DDBJ whole genome shotgun (WGS) entry which is preliminary data.</text>
</comment>
<dbReference type="EMBL" id="JAZHXI010000002">
    <property type="protein sequence ID" value="KAL2074512.1"/>
    <property type="molecule type" value="Genomic_DNA"/>
</dbReference>
<evidence type="ECO:0000256" key="1">
    <source>
        <dbReference type="SAM" id="Phobius"/>
    </source>
</evidence>
<evidence type="ECO:0000313" key="3">
    <source>
        <dbReference type="Proteomes" id="UP001595075"/>
    </source>
</evidence>
<reference evidence="2 3" key="1">
    <citation type="journal article" date="2024" name="Commun. Biol.">
        <title>Comparative genomic analysis of thermophilic fungi reveals convergent evolutionary adaptations and gene losses.</title>
        <authorList>
            <person name="Steindorff A.S."/>
            <person name="Aguilar-Pontes M.V."/>
            <person name="Robinson A.J."/>
            <person name="Andreopoulos B."/>
            <person name="LaButti K."/>
            <person name="Kuo A."/>
            <person name="Mondo S."/>
            <person name="Riley R."/>
            <person name="Otillar R."/>
            <person name="Haridas S."/>
            <person name="Lipzen A."/>
            <person name="Grimwood J."/>
            <person name="Schmutz J."/>
            <person name="Clum A."/>
            <person name="Reid I.D."/>
            <person name="Moisan M.C."/>
            <person name="Butler G."/>
            <person name="Nguyen T.T.M."/>
            <person name="Dewar K."/>
            <person name="Conant G."/>
            <person name="Drula E."/>
            <person name="Henrissat B."/>
            <person name="Hansel C."/>
            <person name="Singer S."/>
            <person name="Hutchinson M.I."/>
            <person name="de Vries R.P."/>
            <person name="Natvig D.O."/>
            <person name="Powell A.J."/>
            <person name="Tsang A."/>
            <person name="Grigoriev I.V."/>
        </authorList>
    </citation>
    <scope>NUCLEOTIDE SEQUENCE [LARGE SCALE GENOMIC DNA]</scope>
    <source>
        <strain evidence="2 3">CBS 494.80</strain>
    </source>
</reference>
<keyword evidence="1" id="KW-0472">Membrane</keyword>
<feature type="transmembrane region" description="Helical" evidence="1">
    <location>
        <begin position="109"/>
        <end position="130"/>
    </location>
</feature>